<proteinExistence type="inferred from homology"/>
<dbReference type="Gene3D" id="3.90.79.10">
    <property type="entry name" value="Nucleoside Triphosphate Pyrophosphohydrolase"/>
    <property type="match status" value="1"/>
</dbReference>
<protein>
    <submittedName>
        <fullName evidence="5">RNA deprotection pyrophosphohydrolase</fullName>
    </submittedName>
</protein>
<dbReference type="PROSITE" id="PS51462">
    <property type="entry name" value="NUDIX"/>
    <property type="match status" value="1"/>
</dbReference>
<dbReference type="SUPFAM" id="SSF55811">
    <property type="entry name" value="Nudix"/>
    <property type="match status" value="1"/>
</dbReference>
<evidence type="ECO:0000313" key="5">
    <source>
        <dbReference type="EMBL" id="MFC0473168.1"/>
    </source>
</evidence>
<keyword evidence="2 3" id="KW-0378">Hydrolase</keyword>
<evidence type="ECO:0000256" key="1">
    <source>
        <dbReference type="ARBA" id="ARBA00005582"/>
    </source>
</evidence>
<name>A0ABV6KIL4_9BACI</name>
<dbReference type="PANTHER" id="PTHR43736:SF1">
    <property type="entry name" value="DIHYDRONEOPTERIN TRIPHOSPHATE DIPHOSPHATASE"/>
    <property type="match status" value="1"/>
</dbReference>
<dbReference type="InterPro" id="IPR015797">
    <property type="entry name" value="NUDIX_hydrolase-like_dom_sf"/>
</dbReference>
<keyword evidence="6" id="KW-1185">Reference proteome</keyword>
<dbReference type="InterPro" id="IPR020476">
    <property type="entry name" value="Nudix_hydrolase"/>
</dbReference>
<dbReference type="RefSeq" id="WP_335960111.1">
    <property type="nucleotide sequence ID" value="NZ_JAXBLX010000008.1"/>
</dbReference>
<comment type="similarity">
    <text evidence="1 3">Belongs to the Nudix hydrolase family.</text>
</comment>
<gene>
    <name evidence="5" type="primary">ytkD</name>
    <name evidence="5" type="ORF">ACFFHM_22390</name>
</gene>
<sequence>MYRFVDKNGCQVKLVFDEAGFGKEAKHIWVVCRYKDKWLLTSHRTRGLEFPGGKVEHGEALSDAANREVWEETGAKIKSLHYIGMYEVTCRQNVMYKAIYFAEISVLIQRNSYHETNGPVLLEDFPDSLKTDPSFSFIMKDKVLNYTLEQLARKQLVKL</sequence>
<dbReference type="Proteomes" id="UP001589838">
    <property type="component" value="Unassembled WGS sequence"/>
</dbReference>
<dbReference type="PRINTS" id="PR00502">
    <property type="entry name" value="NUDIXFAMILY"/>
</dbReference>
<dbReference type="InterPro" id="IPR000086">
    <property type="entry name" value="NUDIX_hydrolase_dom"/>
</dbReference>
<evidence type="ECO:0000256" key="2">
    <source>
        <dbReference type="ARBA" id="ARBA00022801"/>
    </source>
</evidence>
<dbReference type="CDD" id="cd04665">
    <property type="entry name" value="NUDIX_RppH"/>
    <property type="match status" value="1"/>
</dbReference>
<evidence type="ECO:0000313" key="6">
    <source>
        <dbReference type="Proteomes" id="UP001589838"/>
    </source>
</evidence>
<dbReference type="PROSITE" id="PS00893">
    <property type="entry name" value="NUDIX_BOX"/>
    <property type="match status" value="1"/>
</dbReference>
<accession>A0ABV6KIL4</accession>
<evidence type="ECO:0000256" key="3">
    <source>
        <dbReference type="RuleBase" id="RU003476"/>
    </source>
</evidence>
<dbReference type="Pfam" id="PF00293">
    <property type="entry name" value="NUDIX"/>
    <property type="match status" value="1"/>
</dbReference>
<dbReference type="EMBL" id="JBHLUX010000092">
    <property type="protein sequence ID" value="MFC0473168.1"/>
    <property type="molecule type" value="Genomic_DNA"/>
</dbReference>
<feature type="domain" description="Nudix hydrolase" evidence="4">
    <location>
        <begin position="6"/>
        <end position="145"/>
    </location>
</feature>
<reference evidence="5 6" key="1">
    <citation type="submission" date="2024-09" db="EMBL/GenBank/DDBJ databases">
        <authorList>
            <person name="Sun Q."/>
            <person name="Mori K."/>
        </authorList>
    </citation>
    <scope>NUCLEOTIDE SEQUENCE [LARGE SCALE GENOMIC DNA]</scope>
    <source>
        <strain evidence="5 6">NCAIM B.02610</strain>
    </source>
</reference>
<organism evidence="5 6">
    <name type="scientific">Halalkalibacter kiskunsagensis</name>
    <dbReference type="NCBI Taxonomy" id="1548599"/>
    <lineage>
        <taxon>Bacteria</taxon>
        <taxon>Bacillati</taxon>
        <taxon>Bacillota</taxon>
        <taxon>Bacilli</taxon>
        <taxon>Bacillales</taxon>
        <taxon>Bacillaceae</taxon>
        <taxon>Halalkalibacter</taxon>
    </lineage>
</organism>
<dbReference type="InterPro" id="IPR014078">
    <property type="entry name" value="Nudix_YtkD"/>
</dbReference>
<evidence type="ECO:0000259" key="4">
    <source>
        <dbReference type="PROSITE" id="PS51462"/>
    </source>
</evidence>
<comment type="caution">
    <text evidence="5">The sequence shown here is derived from an EMBL/GenBank/DDBJ whole genome shotgun (WGS) entry which is preliminary data.</text>
</comment>
<dbReference type="NCBIfam" id="TIGR02705">
    <property type="entry name" value="nudix_YtkD"/>
    <property type="match status" value="1"/>
</dbReference>
<dbReference type="InterPro" id="IPR020084">
    <property type="entry name" value="NUDIX_hydrolase_CS"/>
</dbReference>
<dbReference type="PANTHER" id="PTHR43736">
    <property type="entry name" value="ADP-RIBOSE PYROPHOSPHATASE"/>
    <property type="match status" value="1"/>
</dbReference>